<sequence length="278" mass="32531">MSQNNPYQKQQYQPPHANTLKWWGEQQFEIQQAKAWQFGSLLFRLTRGIKEWRLEYHRPQCQHDYEQQWKMLSDTEFAMPHPAKIERYMFHKTNSTFHLMPRLADRSVVIKPVDPIYIPAGQRGTLYISTPLWIAGLVEGLTEPLFDIPIIQPKDTWFGKDPQHGEICYATSVDGRTDLNLLKPRAFRAVTPIEFHNTSQHQLRFDRMNVPVPALPLFYSESTGRLWTSQIKVYYEGAEHPARIRIENKTPTQAGEVIYVHPPRAPGSTLFNMFDSFF</sequence>
<keyword evidence="2" id="KW-1185">Reference proteome</keyword>
<evidence type="ECO:0000313" key="2">
    <source>
        <dbReference type="Proteomes" id="UP001168524"/>
    </source>
</evidence>
<organism evidence="1 2">
    <name type="scientific">Acinetobacter thutiue</name>
    <dbReference type="NCBI Taxonomy" id="2998078"/>
    <lineage>
        <taxon>Bacteria</taxon>
        <taxon>Pseudomonadati</taxon>
        <taxon>Pseudomonadota</taxon>
        <taxon>Gammaproteobacteria</taxon>
        <taxon>Moraxellales</taxon>
        <taxon>Moraxellaceae</taxon>
        <taxon>Acinetobacter</taxon>
    </lineage>
</organism>
<gene>
    <name evidence="1" type="ORF">QTA56_14785</name>
</gene>
<comment type="caution">
    <text evidence="1">The sequence shown here is derived from an EMBL/GenBank/DDBJ whole genome shotgun (WGS) entry which is preliminary data.</text>
</comment>
<name>A0ABT7WS68_9GAMM</name>
<evidence type="ECO:0000313" key="1">
    <source>
        <dbReference type="EMBL" id="MDN0015488.1"/>
    </source>
</evidence>
<dbReference type="RefSeq" id="WP_267981761.1">
    <property type="nucleotide sequence ID" value="NZ_JAPQKF010000008.1"/>
</dbReference>
<dbReference type="EMBL" id="JAUDZE010000008">
    <property type="protein sequence ID" value="MDN0015488.1"/>
    <property type="molecule type" value="Genomic_DNA"/>
</dbReference>
<reference evidence="1" key="1">
    <citation type="submission" date="2023-06" db="EMBL/GenBank/DDBJ databases">
        <title>Two novel species of Acinetobacter isolated from motorbike repairing workshop in Vietnam.</title>
        <authorList>
            <person name="Le N.T.T."/>
        </authorList>
    </citation>
    <scope>NUCLEOTIDE SEQUENCE</scope>
    <source>
        <strain evidence="1">VNH17</strain>
    </source>
</reference>
<proteinExistence type="predicted"/>
<accession>A0ABT7WS68</accession>
<evidence type="ECO:0008006" key="3">
    <source>
        <dbReference type="Google" id="ProtNLM"/>
    </source>
</evidence>
<protein>
    <recommendedName>
        <fullName evidence="3">DUF432 domain-containing protein</fullName>
    </recommendedName>
</protein>
<dbReference type="Proteomes" id="UP001168524">
    <property type="component" value="Unassembled WGS sequence"/>
</dbReference>